<keyword evidence="4 6" id="KW-0964">Secreted</keyword>
<keyword evidence="5 6" id="KW-0732">Signal</keyword>
<dbReference type="OrthoDB" id="1727555at2759"/>
<sequence length="145" mass="16767">MGKPLFIFLTTLVCIIAVVAAKGCTFSKGWTINVINNINNNDKVQVHCKSKDNDIGMKSLGFHESINWEFCENIVGPSTLYFCHFYKGNQQLVFDVFNHSMRPLCHEQDASKEYWRCSWVIMSDGIYMIDRSNGPEHNNKMYSWN</sequence>
<accession>A0A5N6MBB2</accession>
<name>A0A5N6MBB2_9ASTR</name>
<dbReference type="Pfam" id="PF05938">
    <property type="entry name" value="Self-incomp_S1"/>
    <property type="match status" value="1"/>
</dbReference>
<comment type="similarity">
    <text evidence="2 6">Belongs to the plant self-incompatibility (S1) protein family.</text>
</comment>
<dbReference type="PANTHER" id="PTHR31232:SF155">
    <property type="entry name" value="PLANT SELF-INCOMPATIBILITY PROTEIN S1 FAMILY"/>
    <property type="match status" value="1"/>
</dbReference>
<comment type="caution">
    <text evidence="7">The sequence shown here is derived from an EMBL/GenBank/DDBJ whole genome shotgun (WGS) entry which is preliminary data.</text>
</comment>
<dbReference type="Proteomes" id="UP000326396">
    <property type="component" value="Linkage Group LG6"/>
</dbReference>
<evidence type="ECO:0000256" key="3">
    <source>
        <dbReference type="ARBA" id="ARBA00022471"/>
    </source>
</evidence>
<feature type="signal peptide" evidence="6">
    <location>
        <begin position="1"/>
        <end position="21"/>
    </location>
</feature>
<proteinExistence type="inferred from homology"/>
<dbReference type="InterPro" id="IPR010264">
    <property type="entry name" value="Self-incomp_S1"/>
</dbReference>
<feature type="chain" id="PRO_5025086909" description="S-protein homolog" evidence="6">
    <location>
        <begin position="22"/>
        <end position="145"/>
    </location>
</feature>
<evidence type="ECO:0000313" key="7">
    <source>
        <dbReference type="EMBL" id="KAD3336998.1"/>
    </source>
</evidence>
<evidence type="ECO:0000256" key="6">
    <source>
        <dbReference type="RuleBase" id="RU367044"/>
    </source>
</evidence>
<dbReference type="GO" id="GO:0005576">
    <property type="term" value="C:extracellular region"/>
    <property type="evidence" value="ECO:0007669"/>
    <property type="project" value="UniProtKB-SubCell"/>
</dbReference>
<gene>
    <name evidence="7" type="ORF">E3N88_32518</name>
</gene>
<evidence type="ECO:0000256" key="4">
    <source>
        <dbReference type="ARBA" id="ARBA00022525"/>
    </source>
</evidence>
<evidence type="ECO:0000256" key="2">
    <source>
        <dbReference type="ARBA" id="ARBA00005581"/>
    </source>
</evidence>
<protein>
    <recommendedName>
        <fullName evidence="6">S-protein homolog</fullName>
    </recommendedName>
</protein>
<evidence type="ECO:0000256" key="5">
    <source>
        <dbReference type="ARBA" id="ARBA00022729"/>
    </source>
</evidence>
<reference evidence="7 8" key="1">
    <citation type="submission" date="2019-05" db="EMBL/GenBank/DDBJ databases">
        <title>Mikania micrantha, genome provides insights into the molecular mechanism of rapid growth.</title>
        <authorList>
            <person name="Liu B."/>
        </authorList>
    </citation>
    <scope>NUCLEOTIDE SEQUENCE [LARGE SCALE GENOMIC DNA]</scope>
    <source>
        <strain evidence="7">NLD-2019</strain>
        <tissue evidence="7">Leaf</tissue>
    </source>
</reference>
<keyword evidence="8" id="KW-1185">Reference proteome</keyword>
<dbReference type="EMBL" id="SZYD01000016">
    <property type="protein sequence ID" value="KAD3336998.1"/>
    <property type="molecule type" value="Genomic_DNA"/>
</dbReference>
<comment type="subcellular location">
    <subcellularLocation>
        <location evidence="1 6">Secreted</location>
    </subcellularLocation>
</comment>
<organism evidence="7 8">
    <name type="scientific">Mikania micrantha</name>
    <name type="common">bitter vine</name>
    <dbReference type="NCBI Taxonomy" id="192012"/>
    <lineage>
        <taxon>Eukaryota</taxon>
        <taxon>Viridiplantae</taxon>
        <taxon>Streptophyta</taxon>
        <taxon>Embryophyta</taxon>
        <taxon>Tracheophyta</taxon>
        <taxon>Spermatophyta</taxon>
        <taxon>Magnoliopsida</taxon>
        <taxon>eudicotyledons</taxon>
        <taxon>Gunneridae</taxon>
        <taxon>Pentapetalae</taxon>
        <taxon>asterids</taxon>
        <taxon>campanulids</taxon>
        <taxon>Asterales</taxon>
        <taxon>Asteraceae</taxon>
        <taxon>Asteroideae</taxon>
        <taxon>Heliantheae alliance</taxon>
        <taxon>Eupatorieae</taxon>
        <taxon>Mikania</taxon>
    </lineage>
</organism>
<keyword evidence="3 6" id="KW-0713">Self-incompatibility</keyword>
<dbReference type="PANTHER" id="PTHR31232">
    <property type="match status" value="1"/>
</dbReference>
<evidence type="ECO:0000256" key="1">
    <source>
        <dbReference type="ARBA" id="ARBA00004613"/>
    </source>
</evidence>
<evidence type="ECO:0000313" key="8">
    <source>
        <dbReference type="Proteomes" id="UP000326396"/>
    </source>
</evidence>
<dbReference type="GO" id="GO:0060320">
    <property type="term" value="P:rejection of self pollen"/>
    <property type="evidence" value="ECO:0007669"/>
    <property type="project" value="UniProtKB-KW"/>
</dbReference>
<dbReference type="AlphaFoldDB" id="A0A5N6MBB2"/>